<name>A0AAV4RY30_CAEEX</name>
<gene>
    <name evidence="1" type="ORF">CEXT_653001</name>
</gene>
<organism evidence="1 2">
    <name type="scientific">Caerostris extrusa</name>
    <name type="common">Bark spider</name>
    <name type="synonym">Caerostris bankana</name>
    <dbReference type="NCBI Taxonomy" id="172846"/>
    <lineage>
        <taxon>Eukaryota</taxon>
        <taxon>Metazoa</taxon>
        <taxon>Ecdysozoa</taxon>
        <taxon>Arthropoda</taxon>
        <taxon>Chelicerata</taxon>
        <taxon>Arachnida</taxon>
        <taxon>Araneae</taxon>
        <taxon>Araneomorphae</taxon>
        <taxon>Entelegynae</taxon>
        <taxon>Araneoidea</taxon>
        <taxon>Araneidae</taxon>
        <taxon>Caerostris</taxon>
    </lineage>
</organism>
<reference evidence="1 2" key="1">
    <citation type="submission" date="2021-06" db="EMBL/GenBank/DDBJ databases">
        <title>Caerostris extrusa draft genome.</title>
        <authorList>
            <person name="Kono N."/>
            <person name="Arakawa K."/>
        </authorList>
    </citation>
    <scope>NUCLEOTIDE SEQUENCE [LARGE SCALE GENOMIC DNA]</scope>
</reference>
<accession>A0AAV4RY30</accession>
<protein>
    <recommendedName>
        <fullName evidence="3">Secreted protein</fullName>
    </recommendedName>
</protein>
<dbReference type="Proteomes" id="UP001054945">
    <property type="component" value="Unassembled WGS sequence"/>
</dbReference>
<dbReference type="AlphaFoldDB" id="A0AAV4RY30"/>
<comment type="caution">
    <text evidence="1">The sequence shown here is derived from an EMBL/GenBank/DDBJ whole genome shotgun (WGS) entry which is preliminary data.</text>
</comment>
<evidence type="ECO:0000313" key="1">
    <source>
        <dbReference type="EMBL" id="GIY26335.1"/>
    </source>
</evidence>
<evidence type="ECO:0008006" key="3">
    <source>
        <dbReference type="Google" id="ProtNLM"/>
    </source>
</evidence>
<proteinExistence type="predicted"/>
<evidence type="ECO:0000313" key="2">
    <source>
        <dbReference type="Proteomes" id="UP001054945"/>
    </source>
</evidence>
<keyword evidence="2" id="KW-1185">Reference proteome</keyword>
<dbReference type="EMBL" id="BPLR01008669">
    <property type="protein sequence ID" value="GIY26335.1"/>
    <property type="molecule type" value="Genomic_DNA"/>
</dbReference>
<sequence>MTRVYSLTTAFSLLTLFHVFSLKDLLITFFSIGRRLRRGKWLPLRWDEPVIMVEAGVSSRIRRLLHQKSWRKSVCNRPDRIILVLYILSRYDNISIVYSAQI</sequence>